<evidence type="ECO:0000313" key="3">
    <source>
        <dbReference type="Proteomes" id="UP001240447"/>
    </source>
</evidence>
<dbReference type="EMBL" id="JAUSQM010000001">
    <property type="protein sequence ID" value="MDP9820721.1"/>
    <property type="molecule type" value="Genomic_DNA"/>
</dbReference>
<comment type="caution">
    <text evidence="2">The sequence shown here is derived from an EMBL/GenBank/DDBJ whole genome shotgun (WGS) entry which is preliminary data.</text>
</comment>
<feature type="domain" description="AB hydrolase-1" evidence="1">
    <location>
        <begin position="75"/>
        <end position="166"/>
    </location>
</feature>
<dbReference type="Proteomes" id="UP001240447">
    <property type="component" value="Unassembled WGS sequence"/>
</dbReference>
<evidence type="ECO:0000313" key="2">
    <source>
        <dbReference type="EMBL" id="MDP9820721.1"/>
    </source>
</evidence>
<dbReference type="PANTHER" id="PTHR12277:SF79">
    <property type="entry name" value="XAA-PRO DIPEPTIDYL-PEPTIDASE-RELATED"/>
    <property type="match status" value="1"/>
</dbReference>
<organism evidence="2 3">
    <name type="scientific">Nocardioides massiliensis</name>
    <dbReference type="NCBI Taxonomy" id="1325935"/>
    <lineage>
        <taxon>Bacteria</taxon>
        <taxon>Bacillati</taxon>
        <taxon>Actinomycetota</taxon>
        <taxon>Actinomycetes</taxon>
        <taxon>Propionibacteriales</taxon>
        <taxon>Nocardioidaceae</taxon>
        <taxon>Nocardioides</taxon>
    </lineage>
</organism>
<keyword evidence="3" id="KW-1185">Reference proteome</keyword>
<dbReference type="Pfam" id="PF00561">
    <property type="entry name" value="Abhydrolase_1"/>
    <property type="match status" value="1"/>
</dbReference>
<dbReference type="SUPFAM" id="SSF53474">
    <property type="entry name" value="alpha/beta-Hydrolases"/>
    <property type="match status" value="1"/>
</dbReference>
<dbReference type="RefSeq" id="WP_068123286.1">
    <property type="nucleotide sequence ID" value="NZ_CCXJ01000635.1"/>
</dbReference>
<dbReference type="InterPro" id="IPR000073">
    <property type="entry name" value="AB_hydrolase_1"/>
</dbReference>
<proteinExistence type="predicted"/>
<name>A0ABT9NJX8_9ACTN</name>
<sequence length="283" mass="29051">MRWVVGGVVVVLLGAAAVWFGQRSLVYFPDRTEVPPTADLLAGSGVEGRDVTLRTSDGLELRASYVGADPACGYTVLVTPGNGGNRASRMPLVSGLAELGLGVLALDYRGYGGNPGRPSEDGTRQDARAARDFLLDEAGVPPERLVLFGESLGAAVAADLAAEHPPAALLLRSPFTSLGAMARANYGIPAGPVLRDDYDVLAAVRQLGEQAPETPVAVVLGTADGIVPPSQSREVADAAEAAGLAVRRTELDGLGHNDADLVHGPATLDAVRRLVAAAGGSCE</sequence>
<dbReference type="Gene3D" id="3.40.50.1820">
    <property type="entry name" value="alpha/beta hydrolase"/>
    <property type="match status" value="1"/>
</dbReference>
<protein>
    <submittedName>
        <fullName evidence="2">Fermentation-respiration switch protein FrsA (DUF1100 family)</fullName>
    </submittedName>
</protein>
<accession>A0ABT9NJX8</accession>
<evidence type="ECO:0000259" key="1">
    <source>
        <dbReference type="Pfam" id="PF00561"/>
    </source>
</evidence>
<dbReference type="PANTHER" id="PTHR12277">
    <property type="entry name" value="ALPHA/BETA HYDROLASE DOMAIN-CONTAINING PROTEIN"/>
    <property type="match status" value="1"/>
</dbReference>
<dbReference type="InterPro" id="IPR029058">
    <property type="entry name" value="AB_hydrolase_fold"/>
</dbReference>
<reference evidence="2 3" key="1">
    <citation type="submission" date="2023-07" db="EMBL/GenBank/DDBJ databases">
        <title>Sequencing the genomes of 1000 actinobacteria strains.</title>
        <authorList>
            <person name="Klenk H.-P."/>
        </authorList>
    </citation>
    <scope>NUCLEOTIDE SEQUENCE [LARGE SCALE GENOMIC DNA]</scope>
    <source>
        <strain evidence="2 3">GD13</strain>
    </source>
</reference>
<gene>
    <name evidence="2" type="ORF">J2S59_000530</name>
</gene>